<keyword evidence="4" id="KW-1185">Reference proteome</keyword>
<keyword evidence="2" id="KW-0732">Signal</keyword>
<proteinExistence type="predicted"/>
<evidence type="ECO:0000313" key="3">
    <source>
        <dbReference type="EMBL" id="CAK0870180.1"/>
    </source>
</evidence>
<feature type="chain" id="PRO_5046847602" evidence="2">
    <location>
        <begin position="20"/>
        <end position="230"/>
    </location>
</feature>
<feature type="region of interest" description="Disordered" evidence="1">
    <location>
        <begin position="166"/>
        <end position="230"/>
    </location>
</feature>
<protein>
    <submittedName>
        <fullName evidence="3">Uncharacterized protein</fullName>
    </submittedName>
</protein>
<gene>
    <name evidence="3" type="ORF">PCOR1329_LOCUS56351</name>
</gene>
<accession>A0ABN9VF14</accession>
<dbReference type="EMBL" id="CAUYUJ010016935">
    <property type="protein sequence ID" value="CAK0870180.1"/>
    <property type="molecule type" value="Genomic_DNA"/>
</dbReference>
<comment type="caution">
    <text evidence="3">The sequence shown here is derived from an EMBL/GenBank/DDBJ whole genome shotgun (WGS) entry which is preliminary data.</text>
</comment>
<dbReference type="Proteomes" id="UP001189429">
    <property type="component" value="Unassembled WGS sequence"/>
</dbReference>
<name>A0ABN9VF14_9DINO</name>
<evidence type="ECO:0000256" key="1">
    <source>
        <dbReference type="SAM" id="MobiDB-lite"/>
    </source>
</evidence>
<reference evidence="3" key="1">
    <citation type="submission" date="2023-10" db="EMBL/GenBank/DDBJ databases">
        <authorList>
            <person name="Chen Y."/>
            <person name="Shah S."/>
            <person name="Dougan E. K."/>
            <person name="Thang M."/>
            <person name="Chan C."/>
        </authorList>
    </citation>
    <scope>NUCLEOTIDE SEQUENCE [LARGE SCALE GENOMIC DNA]</scope>
</reference>
<feature type="compositionally biased region" description="Low complexity" evidence="1">
    <location>
        <begin position="195"/>
        <end position="214"/>
    </location>
</feature>
<evidence type="ECO:0000256" key="2">
    <source>
        <dbReference type="SAM" id="SignalP"/>
    </source>
</evidence>
<sequence>MGMRRGCFALACFLYPALAQLIAKEDPECHADISDSRLVQISFHDGESTLEARIGGWLHGHSRQQRLEHVGPPPPAQPRGVDHAGSEFTQCGQTWQVYEQVVWTRFVGLTHHVACASVNDDSTIGICRSDNVGHDHWEYCASAPPNQCDGMGKLWFVFCTDIDRAGPSPTPAPTTPAPTSEAPDGGAPPDDLFLPSSVAPTSAPTTAPSPSPTVLVIEGAYSESPPPSVF</sequence>
<organism evidence="3 4">
    <name type="scientific">Prorocentrum cordatum</name>
    <dbReference type="NCBI Taxonomy" id="2364126"/>
    <lineage>
        <taxon>Eukaryota</taxon>
        <taxon>Sar</taxon>
        <taxon>Alveolata</taxon>
        <taxon>Dinophyceae</taxon>
        <taxon>Prorocentrales</taxon>
        <taxon>Prorocentraceae</taxon>
        <taxon>Prorocentrum</taxon>
    </lineage>
</organism>
<evidence type="ECO:0000313" key="4">
    <source>
        <dbReference type="Proteomes" id="UP001189429"/>
    </source>
</evidence>
<feature type="signal peptide" evidence="2">
    <location>
        <begin position="1"/>
        <end position="19"/>
    </location>
</feature>